<name>A0ABX0SJS1_9ACTN</name>
<dbReference type="EMBL" id="JAAMOZ010000001">
    <property type="protein sequence ID" value="NIH56961.1"/>
    <property type="molecule type" value="Genomic_DNA"/>
</dbReference>
<evidence type="ECO:0008006" key="3">
    <source>
        <dbReference type="Google" id="ProtNLM"/>
    </source>
</evidence>
<comment type="caution">
    <text evidence="1">The sequence shown here is derived from an EMBL/GenBank/DDBJ whole genome shotgun (WGS) entry which is preliminary data.</text>
</comment>
<dbReference type="Proteomes" id="UP000749311">
    <property type="component" value="Unassembled WGS sequence"/>
</dbReference>
<protein>
    <recommendedName>
        <fullName evidence="3">TetR family transcriptional regulator</fullName>
    </recommendedName>
</protein>
<evidence type="ECO:0000313" key="1">
    <source>
        <dbReference type="EMBL" id="NIH56961.1"/>
    </source>
</evidence>
<gene>
    <name evidence="1" type="ORF">FB473_001606</name>
</gene>
<accession>A0ABX0SJS1</accession>
<proteinExistence type="predicted"/>
<sequence>MFGRDMLGEADSPRVRELIEDTVLRLVMANPS</sequence>
<organism evidence="1 2">
    <name type="scientific">Brooklawnia cerclae</name>
    <dbReference type="NCBI Taxonomy" id="349934"/>
    <lineage>
        <taxon>Bacteria</taxon>
        <taxon>Bacillati</taxon>
        <taxon>Actinomycetota</taxon>
        <taxon>Actinomycetes</taxon>
        <taxon>Propionibacteriales</taxon>
        <taxon>Propionibacteriaceae</taxon>
        <taxon>Brooklawnia</taxon>
    </lineage>
</organism>
<evidence type="ECO:0000313" key="2">
    <source>
        <dbReference type="Proteomes" id="UP000749311"/>
    </source>
</evidence>
<keyword evidence="2" id="KW-1185">Reference proteome</keyword>
<reference evidence="1 2" key="1">
    <citation type="submission" date="2020-02" db="EMBL/GenBank/DDBJ databases">
        <title>Sequencing the genomes of 1000 actinobacteria strains.</title>
        <authorList>
            <person name="Klenk H.-P."/>
        </authorList>
    </citation>
    <scope>NUCLEOTIDE SEQUENCE [LARGE SCALE GENOMIC DNA]</scope>
    <source>
        <strain evidence="1 2">DSM 19609</strain>
    </source>
</reference>